<evidence type="ECO:0000313" key="8">
    <source>
        <dbReference type="Proteomes" id="UP001153636"/>
    </source>
</evidence>
<accession>A0A9P0GET2</accession>
<evidence type="ECO:0000259" key="6">
    <source>
        <dbReference type="Pfam" id="PF14740"/>
    </source>
</evidence>
<evidence type="ECO:0000259" key="5">
    <source>
        <dbReference type="Pfam" id="PF14737"/>
    </source>
</evidence>
<dbReference type="InterPro" id="IPR028235">
    <property type="entry name" value="DNAAF3_C"/>
</dbReference>
<dbReference type="Proteomes" id="UP001153636">
    <property type="component" value="Chromosome 5"/>
</dbReference>
<evidence type="ECO:0000313" key="7">
    <source>
        <dbReference type="EMBL" id="CAH1110823.1"/>
    </source>
</evidence>
<dbReference type="EMBL" id="OV651817">
    <property type="protein sequence ID" value="CAH1110823.1"/>
    <property type="molecule type" value="Genomic_DNA"/>
</dbReference>
<dbReference type="PANTHER" id="PTHR22118">
    <property type="entry name" value="DYNEIN ASSEMBLY FACTOR 3, AXONEMAL"/>
    <property type="match status" value="1"/>
</dbReference>
<evidence type="ECO:0000256" key="3">
    <source>
        <dbReference type="ARBA" id="ARBA00022794"/>
    </source>
</evidence>
<dbReference type="GO" id="GO:0120293">
    <property type="term" value="C:dynein axonemal particle"/>
    <property type="evidence" value="ECO:0007669"/>
    <property type="project" value="UniProtKB-SubCell"/>
</dbReference>
<feature type="domain" description="Dynein assembly factor 3 C-terminal" evidence="6">
    <location>
        <begin position="136"/>
        <end position="425"/>
    </location>
</feature>
<dbReference type="OrthoDB" id="538817at2759"/>
<reference evidence="7" key="1">
    <citation type="submission" date="2022-01" db="EMBL/GenBank/DDBJ databases">
        <authorList>
            <person name="King R."/>
        </authorList>
    </citation>
    <scope>NUCLEOTIDE SEQUENCE</scope>
</reference>
<comment type="subcellular location">
    <subcellularLocation>
        <location evidence="4">Dynein axonemal particle</location>
    </subcellularLocation>
</comment>
<comment type="similarity">
    <text evidence="1">Belongs to the DNAAF3 family.</text>
</comment>
<evidence type="ECO:0000256" key="2">
    <source>
        <dbReference type="ARBA" id="ARBA00022490"/>
    </source>
</evidence>
<protein>
    <recommendedName>
        <fullName evidence="9">Dynein assembly factor 3, axonemal</fullName>
    </recommendedName>
</protein>
<evidence type="ECO:0000256" key="4">
    <source>
        <dbReference type="ARBA" id="ARBA00024190"/>
    </source>
</evidence>
<name>A0A9P0GET2_9CUCU</name>
<organism evidence="7 8">
    <name type="scientific">Psylliodes chrysocephalus</name>
    <dbReference type="NCBI Taxonomy" id="3402493"/>
    <lineage>
        <taxon>Eukaryota</taxon>
        <taxon>Metazoa</taxon>
        <taxon>Ecdysozoa</taxon>
        <taxon>Arthropoda</taxon>
        <taxon>Hexapoda</taxon>
        <taxon>Insecta</taxon>
        <taxon>Pterygota</taxon>
        <taxon>Neoptera</taxon>
        <taxon>Endopterygota</taxon>
        <taxon>Coleoptera</taxon>
        <taxon>Polyphaga</taxon>
        <taxon>Cucujiformia</taxon>
        <taxon>Chrysomeloidea</taxon>
        <taxon>Chrysomelidae</taxon>
        <taxon>Galerucinae</taxon>
        <taxon>Alticini</taxon>
        <taxon>Psylliodes</taxon>
    </lineage>
</organism>
<keyword evidence="8" id="KW-1185">Reference proteome</keyword>
<dbReference type="Pfam" id="PF14737">
    <property type="entry name" value="DUF4470"/>
    <property type="match status" value="1"/>
</dbReference>
<proteinExistence type="inferred from homology"/>
<evidence type="ECO:0008006" key="9">
    <source>
        <dbReference type="Google" id="ProtNLM"/>
    </source>
</evidence>
<keyword evidence="3" id="KW-0970">Cilium biogenesis/degradation</keyword>
<dbReference type="GO" id="GO:0070286">
    <property type="term" value="P:axonemal dynein complex assembly"/>
    <property type="evidence" value="ECO:0007669"/>
    <property type="project" value="InterPro"/>
</dbReference>
<dbReference type="PANTHER" id="PTHR22118:SF14">
    <property type="entry name" value="DYNEIN AXONEMAL ASSEMBLY FACTOR 3"/>
    <property type="match status" value="1"/>
</dbReference>
<feature type="domain" description="DUF4470" evidence="5">
    <location>
        <begin position="2"/>
        <end position="101"/>
    </location>
</feature>
<gene>
    <name evidence="7" type="ORF">PSYICH_LOCUS11255</name>
</gene>
<dbReference type="GO" id="GO:0044458">
    <property type="term" value="P:motile cilium assembly"/>
    <property type="evidence" value="ECO:0007669"/>
    <property type="project" value="TreeGrafter"/>
</dbReference>
<dbReference type="Pfam" id="PF14740">
    <property type="entry name" value="DUF4471"/>
    <property type="match status" value="1"/>
</dbReference>
<sequence length="441" mass="51789">MFWGSTPALDLLEEYVTIKKDVPETINILIVGSTDCRHILKTEARKYRHKVVKVNFFVVEACVEMIARQLLLLNIALQPQESLGLDQKTKIFMELYGNSLIRPAVAKCLNITAASLINMVTDYSYLEKMMNFVKLEIKYKERDYLENLLKFWCAKDDFDICNIWDKRVRKNLGVRYDSKVGAFDWDLNMRLHDVGAKQICSQEYRNFRSKGVSFSWLESEVSRPNRTLVCAIMPNGTYFVHYGYLGDILNGPFVNFGLECEDKSLLKSVHGQNYFRATDVTERNLKQIFYEIQNQEPYNLRKTSETQMGNIVMKEDNLVVDTRGLEFVPRPTKKCIDIDDNITIFSSSILEIMRYKDKYHDKFDMIYFGNAYLHFFDKEIISKISKPGSVLYIEHQLFLVTNRKKELEEFKDKIEETMKGLDFDRLEFNFEKEAYAKFILK</sequence>
<dbReference type="AlphaFoldDB" id="A0A9P0GET2"/>
<evidence type="ECO:0000256" key="1">
    <source>
        <dbReference type="ARBA" id="ARBA00010449"/>
    </source>
</evidence>
<dbReference type="InterPro" id="IPR027974">
    <property type="entry name" value="DUF4470"/>
</dbReference>
<dbReference type="InterPro" id="IPR039304">
    <property type="entry name" value="DNAAF3"/>
</dbReference>
<keyword evidence="2" id="KW-0963">Cytoplasm</keyword>